<organism evidence="3 4">
    <name type="scientific">Schaalia canis</name>
    <dbReference type="NCBI Taxonomy" id="100469"/>
    <lineage>
        <taxon>Bacteria</taxon>
        <taxon>Bacillati</taxon>
        <taxon>Actinomycetota</taxon>
        <taxon>Actinomycetes</taxon>
        <taxon>Actinomycetales</taxon>
        <taxon>Actinomycetaceae</taxon>
        <taxon>Schaalia</taxon>
    </lineage>
</organism>
<sequence length="435" mass="47389">MTRSSLARHRRDDLSFRARMRLKAQAQKDRLARAWSAAGQSFERIPVVGRLRPIGVAITRLGWAVWWSALLSLSIGLYLSWTEAIATGVLSLMIFLLGVLSSVGRGGQQVEVSLERQRVVAGEHALGEVTVINPTNRAFGTTRIDLRVGEAIASFTAPRLAAGEEHREAFAISTYRRGVVTVGPARCVRGDALGLLLHAKASSEVLDLFVHPRTVRISSSAVGFIRDVEGATTQDLSSTDVSFHALRDYAPGDDRRNIHWKTTARTNTLMVRQFEETRRAHLLIVFDLDEEAWEDDYEFELGVSAVASLVRVTMGDSKETSIVTQGGRLKTPTAVHALDALAGIERLSVAERLVSFTHRALTEVPQASVVIIVTGSRTSISDLHSALVKLPVSLLIAALRITPNTELESRTIAGVPVLGLPDLDALETAMRKVAG</sequence>
<comment type="caution">
    <text evidence="3">The sequence shown here is derived from an EMBL/GenBank/DDBJ whole genome shotgun (WGS) entry which is preliminary data.</text>
</comment>
<dbReference type="InterPro" id="IPR002881">
    <property type="entry name" value="DUF58"/>
</dbReference>
<keyword evidence="1" id="KW-0812">Transmembrane</keyword>
<reference evidence="3 4" key="1">
    <citation type="submission" date="2018-11" db="EMBL/GenBank/DDBJ databases">
        <title>Genomes From Bacteria Associated with the Canine Oral Cavity: a Test Case for Automated Genome-Based Taxonomic Assignment.</title>
        <authorList>
            <person name="Coil D.A."/>
            <person name="Jospin G."/>
            <person name="Darling A.E."/>
            <person name="Wallis C."/>
            <person name="Davis I.J."/>
            <person name="Harris S."/>
            <person name="Eisen J.A."/>
            <person name="Holcombe L.J."/>
            <person name="O'Flynn C."/>
        </authorList>
    </citation>
    <scope>NUCLEOTIDE SEQUENCE [LARGE SCALE GENOMIC DNA]</scope>
    <source>
        <strain evidence="3 4">OH770</strain>
    </source>
</reference>
<evidence type="ECO:0000259" key="2">
    <source>
        <dbReference type="Pfam" id="PF01882"/>
    </source>
</evidence>
<dbReference type="EMBL" id="RQZF01000003">
    <property type="protein sequence ID" value="RRC95540.1"/>
    <property type="molecule type" value="Genomic_DNA"/>
</dbReference>
<dbReference type="Proteomes" id="UP000280444">
    <property type="component" value="Unassembled WGS sequence"/>
</dbReference>
<keyword evidence="1" id="KW-1133">Transmembrane helix</keyword>
<evidence type="ECO:0000313" key="3">
    <source>
        <dbReference type="EMBL" id="RRC95540.1"/>
    </source>
</evidence>
<gene>
    <name evidence="3" type="ORF">EII11_04500</name>
</gene>
<feature type="transmembrane region" description="Helical" evidence="1">
    <location>
        <begin position="61"/>
        <end position="79"/>
    </location>
</feature>
<dbReference type="PANTHER" id="PTHR34351:SF2">
    <property type="entry name" value="DUF58 DOMAIN-CONTAINING PROTEIN"/>
    <property type="match status" value="1"/>
</dbReference>
<evidence type="ECO:0000313" key="4">
    <source>
        <dbReference type="Proteomes" id="UP000280444"/>
    </source>
</evidence>
<feature type="domain" description="DUF58" evidence="2">
    <location>
        <begin position="246"/>
        <end position="290"/>
    </location>
</feature>
<dbReference type="AlphaFoldDB" id="A0A3P1SF39"/>
<dbReference type="RefSeq" id="WP_124869225.1">
    <property type="nucleotide sequence ID" value="NZ_RQZF01000003.1"/>
</dbReference>
<protein>
    <submittedName>
        <fullName evidence="3">DUF58 domain-containing protein</fullName>
    </submittedName>
</protein>
<evidence type="ECO:0000256" key="1">
    <source>
        <dbReference type="SAM" id="Phobius"/>
    </source>
</evidence>
<keyword evidence="4" id="KW-1185">Reference proteome</keyword>
<accession>A0A3P1SF39</accession>
<dbReference type="Pfam" id="PF01882">
    <property type="entry name" value="DUF58"/>
    <property type="match status" value="1"/>
</dbReference>
<dbReference type="OrthoDB" id="9812729at2"/>
<proteinExistence type="predicted"/>
<name>A0A3P1SF39_9ACTO</name>
<keyword evidence="1" id="KW-0472">Membrane</keyword>
<dbReference type="PANTHER" id="PTHR34351">
    <property type="entry name" value="SLR1927 PROTEIN-RELATED"/>
    <property type="match status" value="1"/>
</dbReference>